<evidence type="ECO:0000313" key="1">
    <source>
        <dbReference type="EMBL" id="ABN98043.1"/>
    </source>
</evidence>
<dbReference type="EMBL" id="CP000580">
    <property type="protein sequence ID" value="ABN98043.1"/>
    <property type="molecule type" value="Genomic_DNA"/>
</dbReference>
<accession>A0A5Q5CFC0</accession>
<dbReference type="Pfam" id="PF23913">
    <property type="entry name" value="DUF7255"/>
    <property type="match status" value="1"/>
</dbReference>
<organism evidence="1">
    <name type="scientific">Mycobacterium sp. (strain JLS)</name>
    <dbReference type="NCBI Taxonomy" id="164757"/>
    <lineage>
        <taxon>Bacteria</taxon>
        <taxon>Bacillati</taxon>
        <taxon>Actinomycetota</taxon>
        <taxon>Actinomycetes</taxon>
        <taxon>Mycobacteriales</taxon>
        <taxon>Mycobacteriaceae</taxon>
        <taxon>Mycobacterium</taxon>
    </lineage>
</organism>
<dbReference type="InterPro" id="IPR055679">
    <property type="entry name" value="DUF7255"/>
</dbReference>
<protein>
    <submittedName>
        <fullName evidence="1">Uncharacterized protein</fullName>
    </submittedName>
</protein>
<name>A0A5Q5CFC0_MYCSJ</name>
<reference evidence="1" key="1">
    <citation type="submission" date="2007-02" db="EMBL/GenBank/DDBJ databases">
        <title>Complete sequence of Mycobacterium sp. JLS.</title>
        <authorList>
            <consortium name="US DOE Joint Genome Institute"/>
            <person name="Copeland A."/>
            <person name="Lucas S."/>
            <person name="Lapidus A."/>
            <person name="Barry K."/>
            <person name="Detter J.C."/>
            <person name="Glavina del Rio T."/>
            <person name="Hammon N."/>
            <person name="Israni S."/>
            <person name="Dalin E."/>
            <person name="Tice H."/>
            <person name="Pitluck S."/>
            <person name="Chain P."/>
            <person name="Malfatti S."/>
            <person name="Shin M."/>
            <person name="Vergez L."/>
            <person name="Schmutz J."/>
            <person name="Larimer F."/>
            <person name="Land M."/>
            <person name="Hauser L."/>
            <person name="Kyrpides N."/>
            <person name="Mikhailova N."/>
            <person name="Miller C.D."/>
            <person name="Anderson A.J."/>
            <person name="Sims R.C."/>
            <person name="Richardson P."/>
        </authorList>
    </citation>
    <scope>NUCLEOTIDE SEQUENCE [LARGE SCALE GENOMIC DNA]</scope>
    <source>
        <strain evidence="1">JLS</strain>
    </source>
</reference>
<gene>
    <name evidence="1" type="ordered locus">Mjls_2257</name>
</gene>
<dbReference type="KEGG" id="mjl:Mjls_2257"/>
<dbReference type="AlphaFoldDB" id="A0A5Q5CFC0"/>
<proteinExistence type="predicted"/>
<sequence length="161" mass="18061">MRALRPGAWDLAFADGLVVELDEELHFNRYRLRTLEAPWSARLPWHDAYIVFCERQEQACLDAGRWGKRWTSPPCESMFGPPGEAGVLEGAGTPRWKQRALYDAMKDIAALTSDALHLVRLSLWDTVGDVRLGDALSSSAPIDDERLLELVAQRTTSRPVA</sequence>